<name>A0A507R0I6_MONPU</name>
<dbReference type="Pfam" id="PF12929">
    <property type="entry name" value="Mid1"/>
    <property type="match status" value="1"/>
</dbReference>
<accession>A0A507R0I6</accession>
<evidence type="ECO:0000313" key="2">
    <source>
        <dbReference type="Proteomes" id="UP000319663"/>
    </source>
</evidence>
<sequence>MQSLPQLHWQSHFAAILNASRFFILCFIALRFLPTYAVETSTLTSPGQGALALVGQDNNFYGLPLIGNLQFGFGNQDDQEQFSEVQVPVEARSVRRDLTALGNNQFMQSGIGVGETQWWYFPKESVNGNTTQLASGSHRHTPNKDVGGFCDRFSKGDGLSTVFISLTTCLKPSLNVTNTTSPPDLPQLELYISLSESVRMPGPGANTSSQYSVRAREGYLCADVETDGDIYIGVSAPNSTTYAGIYEYQLAASIDGLFHSVVEDDNFLHLIDSDVNAALLVTNNLTTSDSNSEHYQRLMGNSPPYTIFANNINDTAIAGLQRSYCALNLLAQVRKDSRNVQASMTTRGLGNKPKEQFYITGLNRSSTYYGIVAVDGNSTNSGNGVIGGGGTVYMPMNFSTKEGKYKDAKKIRA</sequence>
<reference evidence="1 2" key="1">
    <citation type="submission" date="2019-06" db="EMBL/GenBank/DDBJ databases">
        <title>Wine fermentation using esterase from Monascus purpureus.</title>
        <authorList>
            <person name="Geng C."/>
            <person name="Zhang Y."/>
        </authorList>
    </citation>
    <scope>NUCLEOTIDE SEQUENCE [LARGE SCALE GENOMIC DNA]</scope>
    <source>
        <strain evidence="1">HQ1</strain>
    </source>
</reference>
<dbReference type="PANTHER" id="PTHR39142:SF1">
    <property type="entry name" value="AEL197CP"/>
    <property type="match status" value="1"/>
</dbReference>
<dbReference type="EMBL" id="VIFY01000034">
    <property type="protein sequence ID" value="TQB74172.1"/>
    <property type="molecule type" value="Genomic_DNA"/>
</dbReference>
<dbReference type="GO" id="GO:0098703">
    <property type="term" value="P:calcium ion import across plasma membrane"/>
    <property type="evidence" value="ECO:0007669"/>
    <property type="project" value="InterPro"/>
</dbReference>
<protein>
    <submittedName>
        <fullName evidence="1">Stretch-activated cation channel mid1</fullName>
    </submittedName>
</protein>
<proteinExistence type="predicted"/>
<dbReference type="Proteomes" id="UP000319663">
    <property type="component" value="Unassembled WGS sequence"/>
</dbReference>
<dbReference type="PANTHER" id="PTHR39142">
    <property type="entry name" value="MID1P"/>
    <property type="match status" value="1"/>
</dbReference>
<dbReference type="GO" id="GO:0005262">
    <property type="term" value="F:calcium channel activity"/>
    <property type="evidence" value="ECO:0007669"/>
    <property type="project" value="InterPro"/>
</dbReference>
<organism evidence="1 2">
    <name type="scientific">Monascus purpureus</name>
    <name type="common">Red mold</name>
    <name type="synonym">Monascus anka</name>
    <dbReference type="NCBI Taxonomy" id="5098"/>
    <lineage>
        <taxon>Eukaryota</taxon>
        <taxon>Fungi</taxon>
        <taxon>Dikarya</taxon>
        <taxon>Ascomycota</taxon>
        <taxon>Pezizomycotina</taxon>
        <taxon>Eurotiomycetes</taxon>
        <taxon>Eurotiomycetidae</taxon>
        <taxon>Eurotiales</taxon>
        <taxon>Aspergillaceae</taxon>
        <taxon>Monascus</taxon>
    </lineage>
</organism>
<dbReference type="STRING" id="5098.A0A507R0I6"/>
<keyword evidence="2" id="KW-1185">Reference proteome</keyword>
<gene>
    <name evidence="1" type="primary">MID1</name>
    <name evidence="1" type="ORF">MPDQ_005076</name>
</gene>
<dbReference type="AlphaFoldDB" id="A0A507R0I6"/>
<comment type="caution">
    <text evidence="1">The sequence shown here is derived from an EMBL/GenBank/DDBJ whole genome shotgun (WGS) entry which is preliminary data.</text>
</comment>
<dbReference type="InterPro" id="IPR024338">
    <property type="entry name" value="MID1/Yam8"/>
</dbReference>
<evidence type="ECO:0000313" key="1">
    <source>
        <dbReference type="EMBL" id="TQB74172.1"/>
    </source>
</evidence>